<keyword evidence="3" id="KW-1185">Reference proteome</keyword>
<proteinExistence type="predicted"/>
<dbReference type="AlphaFoldDB" id="A0A1M6LDZ8"/>
<sequence>MNHGPLSRPVRGGALTRAGAGVASVTLAVALTSCSFALGDLEPVGGGEAAPTGAATPPGTEAVAPEDTAGETADTADTDAPDTEGGLPVDPAGAVPWDTDTYWLSGTGDALYRLDWTASAATTLQLTHGGDGNFIVVPYTADGTRVGSVVNEIGVYEGASPFSEAVIGAAPEEVEFLHVQADGAWTLGR</sequence>
<evidence type="ECO:0000313" key="3">
    <source>
        <dbReference type="Proteomes" id="UP000184452"/>
    </source>
</evidence>
<reference evidence="2 3" key="1">
    <citation type="submission" date="2016-11" db="EMBL/GenBank/DDBJ databases">
        <authorList>
            <person name="Jaros S."/>
            <person name="Januszkiewicz K."/>
            <person name="Wedrychowicz H."/>
        </authorList>
    </citation>
    <scope>NUCLEOTIDE SEQUENCE [LARGE SCALE GENOMIC DNA]</scope>
    <source>
        <strain evidence="2 3">CGMCC 4.5723</strain>
    </source>
</reference>
<dbReference type="OrthoDB" id="2004788at2"/>
<dbReference type="Proteomes" id="UP000184452">
    <property type="component" value="Unassembled WGS sequence"/>
</dbReference>
<evidence type="ECO:0000256" key="1">
    <source>
        <dbReference type="SAM" id="MobiDB-lite"/>
    </source>
</evidence>
<organism evidence="2 3">
    <name type="scientific">Nocardiopsis flavescens</name>
    <dbReference type="NCBI Taxonomy" id="758803"/>
    <lineage>
        <taxon>Bacteria</taxon>
        <taxon>Bacillati</taxon>
        <taxon>Actinomycetota</taxon>
        <taxon>Actinomycetes</taxon>
        <taxon>Streptosporangiales</taxon>
        <taxon>Nocardiopsidaceae</taxon>
        <taxon>Nocardiopsis</taxon>
    </lineage>
</organism>
<dbReference type="EMBL" id="FQZK01000008">
    <property type="protein sequence ID" value="SHJ69440.1"/>
    <property type="molecule type" value="Genomic_DNA"/>
</dbReference>
<protein>
    <submittedName>
        <fullName evidence="2">Uncharacterized protein</fullName>
    </submittedName>
</protein>
<accession>A0A1M6LDZ8</accession>
<feature type="compositionally biased region" description="Low complexity" evidence="1">
    <location>
        <begin position="49"/>
        <end position="73"/>
    </location>
</feature>
<evidence type="ECO:0000313" key="2">
    <source>
        <dbReference type="EMBL" id="SHJ69440.1"/>
    </source>
</evidence>
<feature type="region of interest" description="Disordered" evidence="1">
    <location>
        <begin position="47"/>
        <end position="94"/>
    </location>
</feature>
<dbReference type="RefSeq" id="WP_073380041.1">
    <property type="nucleotide sequence ID" value="NZ_FQZK01000008.1"/>
</dbReference>
<gene>
    <name evidence="2" type="ORF">SAMN05421803_108182</name>
</gene>
<name>A0A1M6LDZ8_9ACTN</name>